<dbReference type="GO" id="GO:0072344">
    <property type="term" value="P:rescue of stalled ribosome"/>
    <property type="evidence" value="ECO:0007669"/>
    <property type="project" value="TreeGrafter"/>
</dbReference>
<proteinExistence type="predicted"/>
<feature type="region of interest" description="Disordered" evidence="1">
    <location>
        <begin position="1"/>
        <end position="97"/>
    </location>
</feature>
<name>A0AA39JUG4_9AGAR</name>
<evidence type="ECO:0000313" key="2">
    <source>
        <dbReference type="EMBL" id="KAK0448125.1"/>
    </source>
</evidence>
<feature type="compositionally biased region" description="Polar residues" evidence="1">
    <location>
        <begin position="83"/>
        <end position="97"/>
    </location>
</feature>
<evidence type="ECO:0000256" key="1">
    <source>
        <dbReference type="SAM" id="MobiDB-lite"/>
    </source>
</evidence>
<dbReference type="Proteomes" id="UP001175226">
    <property type="component" value="Unassembled WGS sequence"/>
</dbReference>
<dbReference type="PANTHER" id="PTHR22684:SF0">
    <property type="entry name" value="RIBOSOME QUALITY CONTROL COMPLEX SUBUNIT TCF25"/>
    <property type="match status" value="1"/>
</dbReference>
<feature type="region of interest" description="Disordered" evidence="1">
    <location>
        <begin position="196"/>
        <end position="227"/>
    </location>
</feature>
<reference evidence="2" key="1">
    <citation type="submission" date="2023-06" db="EMBL/GenBank/DDBJ databases">
        <authorList>
            <consortium name="Lawrence Berkeley National Laboratory"/>
            <person name="Ahrendt S."/>
            <person name="Sahu N."/>
            <person name="Indic B."/>
            <person name="Wong-Bajracharya J."/>
            <person name="Merenyi Z."/>
            <person name="Ke H.-M."/>
            <person name="Monk M."/>
            <person name="Kocsube S."/>
            <person name="Drula E."/>
            <person name="Lipzen A."/>
            <person name="Balint B."/>
            <person name="Henrissat B."/>
            <person name="Andreopoulos B."/>
            <person name="Martin F.M."/>
            <person name="Harder C.B."/>
            <person name="Rigling D."/>
            <person name="Ford K.L."/>
            <person name="Foster G.D."/>
            <person name="Pangilinan J."/>
            <person name="Papanicolaou A."/>
            <person name="Barry K."/>
            <person name="LaButti K."/>
            <person name="Viragh M."/>
            <person name="Koriabine M."/>
            <person name="Yan M."/>
            <person name="Riley R."/>
            <person name="Champramary S."/>
            <person name="Plett K.L."/>
            <person name="Tsai I.J."/>
            <person name="Slot J."/>
            <person name="Sipos G."/>
            <person name="Plett J."/>
            <person name="Nagy L.G."/>
            <person name="Grigoriev I.V."/>
        </authorList>
    </citation>
    <scope>NUCLEOTIDE SEQUENCE</scope>
    <source>
        <strain evidence="2">FPL87.14</strain>
    </source>
</reference>
<dbReference type="GO" id="GO:1990112">
    <property type="term" value="C:RQC complex"/>
    <property type="evidence" value="ECO:0007669"/>
    <property type="project" value="TreeGrafter"/>
</dbReference>
<sequence length="780" mass="87633">MPPRLSKRQQRELEELEALGGSSNVDDAEHGEEEETAKPAVAGFAALFNPVDDEGDSDDLVTASAKSKKSKKKKKAPAIAAATVNTPPKVSRSSTPTVRNEKKAAKKAKAKARKADKDELDEVLAELSLKCVYNWTVIRIISHRVRYSNAPSSSGTATQASVDALASLLSVSLSHLDSEAEMRKFFGSKVVQASKADTPGAASSSRRQPTALRSHLTRPQPAWAQARTREGLSIRPLTDIELRHQGAGSVPGEKWWTVEYSKKYKSMTKVFIQTVQAGDPQGLFDMCRSMPWHADTLLQMAQVFRHREEHSQAVDFIDRALFAYERSFIGSFTFTSGLNRLAFDFVENRPFFLALHRQAADLQRRGCLRTAFEFARLMYSLDPWNDPHGALYHLDYLAFKGNMTGWLLEMFDLFRQRRQEKGAHVNPSILPGWMYARALALRVSHDTKQRELSAEALVEAVKSFPSVVPVLADKLEVSLSGSIRGHRDFRIETDGNSLKEPVAILHLLSHLYVQRSLPVWKDHAEWFNETVTTHFSKKPLPSSLPVTDERKTFLELFSHKNLQYAAYRHAMVLEYRNLFRYIPREILARKSLDCDPLPPPTAVSNYDEAFFEGVDIDMHEPLTRRQRQAQERRLAQIIPDANTRAQIEALMAAPQVAAMFPGGVMQFLQAFQDLPQDMLDNLQDIMVQNEAGMGMPGGMPGEIELDWADQEPEPEPEPAVAESEDDEDEDEDSEEDIAPMAGPFRMFSNWVGSFWGGNNAEASDSDSDEEQRRQAEADID</sequence>
<protein>
    <submittedName>
        <fullName evidence="2">Transcriptional repressor TCF25-domain-containing protein</fullName>
    </submittedName>
</protein>
<dbReference type="Pfam" id="PF04910">
    <property type="entry name" value="Tcf25"/>
    <property type="match status" value="1"/>
</dbReference>
<dbReference type="AlphaFoldDB" id="A0AA39JUG4"/>
<organism evidence="2 3">
    <name type="scientific">Armillaria borealis</name>
    <dbReference type="NCBI Taxonomy" id="47425"/>
    <lineage>
        <taxon>Eukaryota</taxon>
        <taxon>Fungi</taxon>
        <taxon>Dikarya</taxon>
        <taxon>Basidiomycota</taxon>
        <taxon>Agaricomycotina</taxon>
        <taxon>Agaricomycetes</taxon>
        <taxon>Agaricomycetidae</taxon>
        <taxon>Agaricales</taxon>
        <taxon>Marasmiineae</taxon>
        <taxon>Physalacriaceae</taxon>
        <taxon>Armillaria</taxon>
    </lineage>
</organism>
<feature type="compositionally biased region" description="Basic residues" evidence="1">
    <location>
        <begin position="66"/>
        <end position="76"/>
    </location>
</feature>
<feature type="compositionally biased region" description="Basic and acidic residues" evidence="1">
    <location>
        <begin position="770"/>
        <end position="780"/>
    </location>
</feature>
<feature type="compositionally biased region" description="Acidic residues" evidence="1">
    <location>
        <begin position="709"/>
        <end position="737"/>
    </location>
</feature>
<dbReference type="InterPro" id="IPR006994">
    <property type="entry name" value="TCF25/Rqc1"/>
</dbReference>
<evidence type="ECO:0000313" key="3">
    <source>
        <dbReference type="Proteomes" id="UP001175226"/>
    </source>
</evidence>
<dbReference type="PANTHER" id="PTHR22684">
    <property type="entry name" value="NULP1-RELATED"/>
    <property type="match status" value="1"/>
</dbReference>
<feature type="region of interest" description="Disordered" evidence="1">
    <location>
        <begin position="709"/>
        <end position="742"/>
    </location>
</feature>
<dbReference type="EMBL" id="JAUEPT010000010">
    <property type="protein sequence ID" value="KAK0448125.1"/>
    <property type="molecule type" value="Genomic_DNA"/>
</dbReference>
<dbReference type="GO" id="GO:1990116">
    <property type="term" value="P:ribosome-associated ubiquitin-dependent protein catabolic process"/>
    <property type="evidence" value="ECO:0007669"/>
    <property type="project" value="TreeGrafter"/>
</dbReference>
<accession>A0AA39JUG4</accession>
<comment type="caution">
    <text evidence="2">The sequence shown here is derived from an EMBL/GenBank/DDBJ whole genome shotgun (WGS) entry which is preliminary data.</text>
</comment>
<feature type="region of interest" description="Disordered" evidence="1">
    <location>
        <begin position="755"/>
        <end position="780"/>
    </location>
</feature>
<gene>
    <name evidence="2" type="ORF">EV421DRAFT_1923996</name>
</gene>
<keyword evidence="3" id="KW-1185">Reference proteome</keyword>